<comment type="similarity">
    <text evidence="2">Belongs to the lin-54 family.</text>
</comment>
<dbReference type="PANTHER" id="PTHR46159:SF15">
    <property type="entry name" value="CRC DOMAIN-CONTAINING PROTEIN"/>
    <property type="match status" value="1"/>
</dbReference>
<dbReference type="PANTHER" id="PTHR46159">
    <property type="entry name" value="PROTEIN TESMIN/TSO1-LIKE CXC 2"/>
    <property type="match status" value="1"/>
</dbReference>
<accession>A0A7J7CZX0</accession>
<reference evidence="6 7" key="1">
    <citation type="journal article" date="2020" name="Nat. Commun.">
        <title>Genome of Tripterygium wilfordii and identification of cytochrome P450 involved in triptolide biosynthesis.</title>
        <authorList>
            <person name="Tu L."/>
            <person name="Su P."/>
            <person name="Zhang Z."/>
            <person name="Gao L."/>
            <person name="Wang J."/>
            <person name="Hu T."/>
            <person name="Zhou J."/>
            <person name="Zhang Y."/>
            <person name="Zhao Y."/>
            <person name="Liu Y."/>
            <person name="Song Y."/>
            <person name="Tong Y."/>
            <person name="Lu Y."/>
            <person name="Yang J."/>
            <person name="Xu C."/>
            <person name="Jia M."/>
            <person name="Peters R.J."/>
            <person name="Huang L."/>
            <person name="Gao W."/>
        </authorList>
    </citation>
    <scope>NUCLEOTIDE SEQUENCE [LARGE SCALE GENOMIC DNA]</scope>
    <source>
        <strain evidence="7">cv. XIE 37</strain>
        <tissue evidence="6">Leaf</tissue>
    </source>
</reference>
<keyword evidence="7" id="KW-1185">Reference proteome</keyword>
<feature type="domain" description="CRC" evidence="5">
    <location>
        <begin position="507"/>
        <end position="632"/>
    </location>
</feature>
<feature type="region of interest" description="Disordered" evidence="4">
    <location>
        <begin position="642"/>
        <end position="672"/>
    </location>
</feature>
<dbReference type="InterPro" id="IPR033467">
    <property type="entry name" value="Tesmin/TSO1-like_CXC"/>
</dbReference>
<sequence>MEATTPNKKQIPTSVSADADATTPFSLSRFEDSPVFNYIKNLSPFEPIDSIRNDRTFNSLNLASPSLASASPPTSSHMETRFLIGRHQFSGPLKPEFPCGRSENNTNEAVSGAAQLPGDLCNEQLGCFTPSSEPPIEQLELAIELPTTSNNDSGSPDSEVMPCDATRTEAELEMAGSITPLILLDKDNSKERQHMLEHETDLRKIRRLEQTDEAAGLDWVTLVSDVADLLNFNSWIIEERSEGQKAEDPGTISFVSTVLDLPQDNTDDMVNLLSDGLADSCKQGGIRDPVAQLLETQDTEGEDEVPVTLSSNITGLVVNDSPAKEDVKGAGVSHSACERSMRRRCLIFEMAGAHKRKSLCDSDLSSSTSSQSVHKVPETEKHLVSSKAGSNHRSSMLTGIGIHLNALASSSNTVKLVKSEALAIGRPQEQREPRYANTVEPMTSGLTVLIESSPPRLMDRDVIPGGDEFKVMGNAFQTSLSFVSKEIDHNSPEKKRNKLELVGESLACKRCNCKRSKCLKLYCECFAAGLYCVEPCSCQDCFNNPVHEKTVLETRSQIESRNPLAFAPKVIRSTDSVYENGDETNKTPASARHKRGCFCKRSSCLKKYCECFQGGVGCSISCRCQGCKNTFGCRDAEETEFEEEETEVNDKNASERSVHDGQQQKSDSSDLPVSSEIFRSSTLANTVGPSSPLCNSQKFGKPDIVYVKPVFEKNLEVIPKIGAPKILKNNYAPTSDVKSVSPKCKRISPALFQPGSTAWRRKKLILKSVPTFPSLGPQ</sequence>
<dbReference type="GO" id="GO:0005634">
    <property type="term" value="C:nucleus"/>
    <property type="evidence" value="ECO:0007669"/>
    <property type="project" value="UniProtKB-SubCell"/>
</dbReference>
<dbReference type="Proteomes" id="UP000593562">
    <property type="component" value="Unassembled WGS sequence"/>
</dbReference>
<feature type="compositionally biased region" description="Polar residues" evidence="4">
    <location>
        <begin position="1"/>
        <end position="16"/>
    </location>
</feature>
<comment type="caution">
    <text evidence="6">The sequence shown here is derived from an EMBL/GenBank/DDBJ whole genome shotgun (WGS) entry which is preliminary data.</text>
</comment>
<gene>
    <name evidence="6" type="ORF">HS088_TW12G00735</name>
</gene>
<dbReference type="EMBL" id="JAAARO010000012">
    <property type="protein sequence ID" value="KAF5739529.1"/>
    <property type="molecule type" value="Genomic_DNA"/>
</dbReference>
<dbReference type="InParanoid" id="A0A7J7CZX0"/>
<evidence type="ECO:0000313" key="7">
    <source>
        <dbReference type="Proteomes" id="UP000593562"/>
    </source>
</evidence>
<dbReference type="SMART" id="SM01114">
    <property type="entry name" value="CXC"/>
    <property type="match status" value="2"/>
</dbReference>
<protein>
    <submittedName>
        <fullName evidence="6">Protein tesmin/TSO1-like CXC 3</fullName>
    </submittedName>
</protein>
<organism evidence="6 7">
    <name type="scientific">Tripterygium wilfordii</name>
    <name type="common">Thunder God vine</name>
    <dbReference type="NCBI Taxonomy" id="458696"/>
    <lineage>
        <taxon>Eukaryota</taxon>
        <taxon>Viridiplantae</taxon>
        <taxon>Streptophyta</taxon>
        <taxon>Embryophyta</taxon>
        <taxon>Tracheophyta</taxon>
        <taxon>Spermatophyta</taxon>
        <taxon>Magnoliopsida</taxon>
        <taxon>eudicotyledons</taxon>
        <taxon>Gunneridae</taxon>
        <taxon>Pentapetalae</taxon>
        <taxon>rosids</taxon>
        <taxon>fabids</taxon>
        <taxon>Celastrales</taxon>
        <taxon>Celastraceae</taxon>
        <taxon>Tripterygium</taxon>
    </lineage>
</organism>
<evidence type="ECO:0000313" key="6">
    <source>
        <dbReference type="EMBL" id="KAF5739529.1"/>
    </source>
</evidence>
<evidence type="ECO:0000256" key="1">
    <source>
        <dbReference type="ARBA" id="ARBA00004123"/>
    </source>
</evidence>
<evidence type="ECO:0000256" key="2">
    <source>
        <dbReference type="ARBA" id="ARBA00007267"/>
    </source>
</evidence>
<dbReference type="InterPro" id="IPR005172">
    <property type="entry name" value="CRC"/>
</dbReference>
<comment type="subcellular location">
    <subcellularLocation>
        <location evidence="1">Nucleus</location>
    </subcellularLocation>
</comment>
<feature type="compositionally biased region" description="Low complexity" evidence="4">
    <location>
        <begin position="361"/>
        <end position="372"/>
    </location>
</feature>
<dbReference type="PROSITE" id="PS51634">
    <property type="entry name" value="CRC"/>
    <property type="match status" value="1"/>
</dbReference>
<dbReference type="Pfam" id="PF03638">
    <property type="entry name" value="TCR"/>
    <property type="match status" value="2"/>
</dbReference>
<evidence type="ECO:0000256" key="4">
    <source>
        <dbReference type="SAM" id="MobiDB-lite"/>
    </source>
</evidence>
<keyword evidence="3" id="KW-0539">Nucleus</keyword>
<dbReference type="GO" id="GO:0003700">
    <property type="term" value="F:DNA-binding transcription factor activity"/>
    <property type="evidence" value="ECO:0007669"/>
    <property type="project" value="InterPro"/>
</dbReference>
<feature type="compositionally biased region" description="Polar residues" evidence="4">
    <location>
        <begin position="660"/>
        <end position="672"/>
    </location>
</feature>
<name>A0A7J7CZX0_TRIWF</name>
<evidence type="ECO:0000256" key="3">
    <source>
        <dbReference type="ARBA" id="ARBA00023242"/>
    </source>
</evidence>
<feature type="region of interest" description="Disordered" evidence="4">
    <location>
        <begin position="360"/>
        <end position="392"/>
    </location>
</feature>
<feature type="compositionally biased region" description="Basic and acidic residues" evidence="4">
    <location>
        <begin position="648"/>
        <end position="659"/>
    </location>
</feature>
<dbReference type="AlphaFoldDB" id="A0A7J7CZX0"/>
<dbReference type="InterPro" id="IPR044522">
    <property type="entry name" value="TSO1-like"/>
</dbReference>
<proteinExistence type="inferred from homology"/>
<feature type="region of interest" description="Disordered" evidence="4">
    <location>
        <begin position="1"/>
        <end position="20"/>
    </location>
</feature>
<evidence type="ECO:0000259" key="5">
    <source>
        <dbReference type="PROSITE" id="PS51634"/>
    </source>
</evidence>